<organism evidence="21 22">
    <name type="scientific">Haladaptatus pallidirubidus</name>
    <dbReference type="NCBI Taxonomy" id="1008152"/>
    <lineage>
        <taxon>Archaea</taxon>
        <taxon>Methanobacteriati</taxon>
        <taxon>Methanobacteriota</taxon>
        <taxon>Stenosarchaea group</taxon>
        <taxon>Halobacteria</taxon>
        <taxon>Halobacteriales</taxon>
        <taxon>Haladaptataceae</taxon>
        <taxon>Haladaptatus</taxon>
    </lineage>
</organism>
<dbReference type="InterPro" id="IPR005893">
    <property type="entry name" value="PotA-like"/>
</dbReference>
<dbReference type="GO" id="GO:1901238">
    <property type="term" value="F:ABC-type tungstate transporter activity"/>
    <property type="evidence" value="ECO:0007669"/>
    <property type="project" value="UniProtKB-EC"/>
</dbReference>
<dbReference type="AlphaFoldDB" id="A0AAV3UHJ6"/>
<dbReference type="Pfam" id="PF00005">
    <property type="entry name" value="ABC_tran"/>
    <property type="match status" value="1"/>
</dbReference>
<evidence type="ECO:0000256" key="4">
    <source>
        <dbReference type="ARBA" id="ARBA00022505"/>
    </source>
</evidence>
<proteinExistence type="inferred from homology"/>
<comment type="catalytic activity">
    <reaction evidence="14">
        <text>D-xylose(out) + ATP + H2O = D-xylose(in) + ADP + phosphate + H(+)</text>
        <dbReference type="Rhea" id="RHEA:29899"/>
        <dbReference type="ChEBI" id="CHEBI:15377"/>
        <dbReference type="ChEBI" id="CHEBI:15378"/>
        <dbReference type="ChEBI" id="CHEBI:30616"/>
        <dbReference type="ChEBI" id="CHEBI:43474"/>
        <dbReference type="ChEBI" id="CHEBI:53455"/>
        <dbReference type="ChEBI" id="CHEBI:456216"/>
        <dbReference type="EC" id="7.5.2.13"/>
    </reaction>
    <physiologicalReaction direction="left-to-right" evidence="14">
        <dbReference type="Rhea" id="RHEA:29900"/>
    </physiologicalReaction>
</comment>
<dbReference type="RefSeq" id="WP_227777339.1">
    <property type="nucleotide sequence ID" value="NZ_BAABKX010000007.1"/>
</dbReference>
<feature type="domain" description="ABC transporter" evidence="20">
    <location>
        <begin position="8"/>
        <end position="238"/>
    </location>
</feature>
<evidence type="ECO:0000256" key="6">
    <source>
        <dbReference type="ARBA" id="ARBA00022840"/>
    </source>
</evidence>
<dbReference type="Gene3D" id="3.40.50.300">
    <property type="entry name" value="P-loop containing nucleotide triphosphate hydrolases"/>
    <property type="match status" value="1"/>
</dbReference>
<dbReference type="EC" id="7.3.2.6" evidence="11"/>
<comment type="function">
    <text evidence="16">Part of the ABC transporter complex XacGHIJK involved in the uptake of xylose and arabinose. Responsible for energy coupling to the transport system.</text>
</comment>
<evidence type="ECO:0000256" key="19">
    <source>
        <dbReference type="ARBA" id="ARBA00066315"/>
    </source>
</evidence>
<evidence type="ECO:0000256" key="2">
    <source>
        <dbReference type="ARBA" id="ARBA00022448"/>
    </source>
</evidence>
<comment type="subunit">
    <text evidence="18">The complex is composed of two ATP-binding proteins (XacJ and XacK), two transmembrane proteins (XacH and XacI) and a solute-binding protein (XacG).</text>
</comment>
<comment type="similarity">
    <text evidence="17">Belongs to the ABC transporter superfamily. Carbohydrate uptake transporter-1 (CUT1) (TC 3.A.1.1) family.</text>
</comment>
<dbReference type="GO" id="GO:0015417">
    <property type="term" value="F:ABC-type polyamine transporter activity"/>
    <property type="evidence" value="ECO:0007669"/>
    <property type="project" value="InterPro"/>
</dbReference>
<dbReference type="SUPFAM" id="SSF52540">
    <property type="entry name" value="P-loop containing nucleoside triphosphate hydrolases"/>
    <property type="match status" value="1"/>
</dbReference>
<dbReference type="SMART" id="SM00382">
    <property type="entry name" value="AAA"/>
    <property type="match status" value="1"/>
</dbReference>
<dbReference type="InterPro" id="IPR003439">
    <property type="entry name" value="ABC_transporter-like_ATP-bd"/>
</dbReference>
<name>A0AAV3UHJ6_9EURY</name>
<evidence type="ECO:0000259" key="20">
    <source>
        <dbReference type="PROSITE" id="PS50893"/>
    </source>
</evidence>
<comment type="subunit">
    <text evidence="10">The complex is composed of two ATP-binding proteins (WtpC), two transmembrane proteins (WtpB) and a solute-binding protein (WtpA).</text>
</comment>
<dbReference type="PANTHER" id="PTHR42781">
    <property type="entry name" value="SPERMIDINE/PUTRESCINE IMPORT ATP-BINDING PROTEIN POTA"/>
    <property type="match status" value="1"/>
</dbReference>
<dbReference type="EMBL" id="BAABKX010000007">
    <property type="protein sequence ID" value="GAA5049760.1"/>
    <property type="molecule type" value="Genomic_DNA"/>
</dbReference>
<evidence type="ECO:0000313" key="22">
    <source>
        <dbReference type="Proteomes" id="UP001501729"/>
    </source>
</evidence>
<evidence type="ECO:0000256" key="17">
    <source>
        <dbReference type="ARBA" id="ARBA00061029"/>
    </source>
</evidence>
<sequence>MNMNQSVVNLSGVTKRFRDVTAVKNVDLSIRDGELLTLLGPSGCGKTTTLRMIAGFETASEGSIEIDGQTVTGTPPYNRDTGMVFQQYALFPHMTVADNVAFGLEMQGRPQSEIDDRVSEVLQMVRLEGLEGRYPKELSGGQQQRVALARALVIEPSVLLLDEPLSNLDKKLREEMQLEILRLHRELDVSMVYVTHNQEEALTISDRMVVMNDGKIHQIGTPEEVYQSPNDEFVADFIGNANLIDGTVDAVNSDGYAVSLETGDRVDLGRQANGDSIEPGQSVTLLFRPERFHVEPSADGGSIENQLSGTVLEATYLGSRMEYFVEVGDDQRLHVAQQNLQGTHEHTTGERINLGFDRESPFIIPRGVA</sequence>
<evidence type="ECO:0000256" key="7">
    <source>
        <dbReference type="ARBA" id="ARBA00022967"/>
    </source>
</evidence>
<dbReference type="SUPFAM" id="SSF50331">
    <property type="entry name" value="MOP-like"/>
    <property type="match status" value="1"/>
</dbReference>
<comment type="similarity">
    <text evidence="9">Belongs to the ABC transporter superfamily. Sulfate/tungstate importer (TC 3.A.1.6) family.</text>
</comment>
<dbReference type="GO" id="GO:0016887">
    <property type="term" value="F:ATP hydrolysis activity"/>
    <property type="evidence" value="ECO:0007669"/>
    <property type="project" value="InterPro"/>
</dbReference>
<dbReference type="Gene3D" id="2.40.50.140">
    <property type="entry name" value="Nucleic acid-binding proteins"/>
    <property type="match status" value="1"/>
</dbReference>
<evidence type="ECO:0000256" key="13">
    <source>
        <dbReference type="ARBA" id="ARBA00047936"/>
    </source>
</evidence>
<dbReference type="InterPro" id="IPR012340">
    <property type="entry name" value="NA-bd_OB-fold"/>
</dbReference>
<dbReference type="PROSITE" id="PS00211">
    <property type="entry name" value="ABC_TRANSPORTER_1"/>
    <property type="match status" value="1"/>
</dbReference>
<gene>
    <name evidence="21" type="ORF">GCM10025751_22940</name>
</gene>
<comment type="caution">
    <text evidence="21">The sequence shown here is derived from an EMBL/GenBank/DDBJ whole genome shotgun (WGS) entry which is preliminary data.</text>
</comment>
<dbReference type="FunFam" id="3.40.50.300:FF:000042">
    <property type="entry name" value="Maltose/maltodextrin ABC transporter, ATP-binding protein"/>
    <property type="match status" value="1"/>
</dbReference>
<accession>A0AAV3UHJ6</accession>
<dbReference type="PROSITE" id="PS50893">
    <property type="entry name" value="ABC_TRANSPORTER_2"/>
    <property type="match status" value="1"/>
</dbReference>
<evidence type="ECO:0000256" key="15">
    <source>
        <dbReference type="ARBA" id="ARBA00051890"/>
    </source>
</evidence>
<evidence type="ECO:0000256" key="8">
    <source>
        <dbReference type="ARBA" id="ARBA00023136"/>
    </source>
</evidence>
<dbReference type="GO" id="GO:0005524">
    <property type="term" value="F:ATP binding"/>
    <property type="evidence" value="ECO:0007669"/>
    <property type="project" value="UniProtKB-KW"/>
</dbReference>
<dbReference type="GeneID" id="68615451"/>
<dbReference type="Proteomes" id="UP001501729">
    <property type="component" value="Unassembled WGS sequence"/>
</dbReference>
<evidence type="ECO:0000256" key="3">
    <source>
        <dbReference type="ARBA" id="ARBA00022475"/>
    </source>
</evidence>
<comment type="catalytic activity">
    <reaction evidence="13">
        <text>tungstate(in) + ATP + H2O = tungstate(out) + ADP + phosphate + H(+)</text>
        <dbReference type="Rhea" id="RHEA:35027"/>
        <dbReference type="ChEBI" id="CHEBI:15377"/>
        <dbReference type="ChEBI" id="CHEBI:15378"/>
        <dbReference type="ChEBI" id="CHEBI:30616"/>
        <dbReference type="ChEBI" id="CHEBI:43474"/>
        <dbReference type="ChEBI" id="CHEBI:46502"/>
        <dbReference type="ChEBI" id="CHEBI:456216"/>
        <dbReference type="EC" id="7.3.2.6"/>
    </reaction>
</comment>
<keyword evidence="3" id="KW-1003">Cell membrane</keyword>
<protein>
    <recommendedName>
        <fullName evidence="12">Molybdate/tungstate import ATP-binding protein WtpC</fullName>
        <ecNumber evidence="11">7.3.2.6</ecNumber>
        <ecNumber evidence="19">7.5.2.13</ecNumber>
    </recommendedName>
</protein>
<keyword evidence="6 21" id="KW-0067">ATP-binding</keyword>
<evidence type="ECO:0000256" key="1">
    <source>
        <dbReference type="ARBA" id="ARBA00004202"/>
    </source>
</evidence>
<keyword evidence="5" id="KW-0547">Nucleotide-binding</keyword>
<keyword evidence="8" id="KW-0472">Membrane</keyword>
<evidence type="ECO:0000256" key="10">
    <source>
        <dbReference type="ARBA" id="ARBA00038781"/>
    </source>
</evidence>
<dbReference type="InterPro" id="IPR027417">
    <property type="entry name" value="P-loop_NTPase"/>
</dbReference>
<dbReference type="InterPro" id="IPR013611">
    <property type="entry name" value="Transp-assoc_OB_typ2"/>
</dbReference>
<evidence type="ECO:0000256" key="9">
    <source>
        <dbReference type="ARBA" id="ARBA00038307"/>
    </source>
</evidence>
<evidence type="ECO:0000313" key="21">
    <source>
        <dbReference type="EMBL" id="GAA5049760.1"/>
    </source>
</evidence>
<evidence type="ECO:0000256" key="14">
    <source>
        <dbReference type="ARBA" id="ARBA00050355"/>
    </source>
</evidence>
<reference evidence="21 22" key="1">
    <citation type="journal article" date="2019" name="Int. J. Syst. Evol. Microbiol.">
        <title>The Global Catalogue of Microorganisms (GCM) 10K type strain sequencing project: providing services to taxonomists for standard genome sequencing and annotation.</title>
        <authorList>
            <consortium name="The Broad Institute Genomics Platform"/>
            <consortium name="The Broad Institute Genome Sequencing Center for Infectious Disease"/>
            <person name="Wu L."/>
            <person name="Ma J."/>
        </authorList>
    </citation>
    <scope>NUCLEOTIDE SEQUENCE [LARGE SCALE GENOMIC DNA]</scope>
    <source>
        <strain evidence="21 22">JCM 17504</strain>
    </source>
</reference>
<dbReference type="InterPro" id="IPR008995">
    <property type="entry name" value="Mo/tungstate-bd_C_term_dom"/>
</dbReference>
<dbReference type="InterPro" id="IPR003593">
    <property type="entry name" value="AAA+_ATPase"/>
</dbReference>
<dbReference type="InterPro" id="IPR050093">
    <property type="entry name" value="ABC_SmlMolc_Importer"/>
</dbReference>
<evidence type="ECO:0000256" key="16">
    <source>
        <dbReference type="ARBA" id="ARBA00053454"/>
    </source>
</evidence>
<evidence type="ECO:0000256" key="5">
    <source>
        <dbReference type="ARBA" id="ARBA00022741"/>
    </source>
</evidence>
<dbReference type="EC" id="7.5.2.13" evidence="19"/>
<evidence type="ECO:0000256" key="11">
    <source>
        <dbReference type="ARBA" id="ARBA00039025"/>
    </source>
</evidence>
<keyword evidence="7" id="KW-1278">Translocase</keyword>
<evidence type="ECO:0000256" key="12">
    <source>
        <dbReference type="ARBA" id="ARBA00041133"/>
    </source>
</evidence>
<keyword evidence="4" id="KW-0500">Molybdenum</keyword>
<dbReference type="Pfam" id="PF08402">
    <property type="entry name" value="TOBE_2"/>
    <property type="match status" value="1"/>
</dbReference>
<dbReference type="InterPro" id="IPR017871">
    <property type="entry name" value="ABC_transporter-like_CS"/>
</dbReference>
<comment type="subcellular location">
    <subcellularLocation>
        <location evidence="1">Cell membrane</location>
        <topology evidence="1">Peripheral membrane protein</topology>
    </subcellularLocation>
</comment>
<comment type="catalytic activity">
    <reaction evidence="15">
        <text>L-arabinose(out) + ATP + H2O = L-arabinose(in) + ADP + phosphate + H(+)</text>
        <dbReference type="Rhea" id="RHEA:30007"/>
        <dbReference type="ChEBI" id="CHEBI:15377"/>
        <dbReference type="ChEBI" id="CHEBI:15378"/>
        <dbReference type="ChEBI" id="CHEBI:17535"/>
        <dbReference type="ChEBI" id="CHEBI:30616"/>
        <dbReference type="ChEBI" id="CHEBI:43474"/>
        <dbReference type="ChEBI" id="CHEBI:456216"/>
        <dbReference type="EC" id="7.5.2.13"/>
    </reaction>
    <physiologicalReaction direction="left-to-right" evidence="15">
        <dbReference type="Rhea" id="RHEA:30008"/>
    </physiologicalReaction>
</comment>
<evidence type="ECO:0000256" key="18">
    <source>
        <dbReference type="ARBA" id="ARBA00065962"/>
    </source>
</evidence>
<dbReference type="Gene3D" id="2.40.50.100">
    <property type="match status" value="1"/>
</dbReference>
<dbReference type="NCBIfam" id="TIGR01187">
    <property type="entry name" value="potA"/>
    <property type="match status" value="1"/>
</dbReference>
<dbReference type="GO" id="GO:0043190">
    <property type="term" value="C:ATP-binding cassette (ABC) transporter complex"/>
    <property type="evidence" value="ECO:0007669"/>
    <property type="project" value="InterPro"/>
</dbReference>
<keyword evidence="22" id="KW-1185">Reference proteome</keyword>
<keyword evidence="2" id="KW-0813">Transport</keyword>
<dbReference type="PANTHER" id="PTHR42781:SF4">
    <property type="entry name" value="SPERMIDINE_PUTRESCINE IMPORT ATP-BINDING PROTEIN POTA"/>
    <property type="match status" value="1"/>
</dbReference>